<dbReference type="Pfam" id="PF00842">
    <property type="entry name" value="Ala_racemase_C"/>
    <property type="match status" value="1"/>
</dbReference>
<dbReference type="InterPro" id="IPR011079">
    <property type="entry name" value="Ala_racemase_C"/>
</dbReference>
<dbReference type="PRINTS" id="PR00992">
    <property type="entry name" value="ALARACEMASE"/>
</dbReference>
<keyword evidence="4 5" id="KW-0413">Isomerase</keyword>
<feature type="modified residue" description="N6-(pyridoxal phosphate)lysine" evidence="5 6">
    <location>
        <position position="36"/>
    </location>
</feature>
<dbReference type="FunFam" id="3.20.20.10:FF:000002">
    <property type="entry name" value="Alanine racemase"/>
    <property type="match status" value="1"/>
</dbReference>
<feature type="domain" description="Alanine racemase C-terminal" evidence="8">
    <location>
        <begin position="236"/>
        <end position="360"/>
    </location>
</feature>
<dbReference type="InterPro" id="IPR020622">
    <property type="entry name" value="Ala_racemase_pyridoxalP-BS"/>
</dbReference>
<evidence type="ECO:0000256" key="6">
    <source>
        <dbReference type="PIRSR" id="PIRSR600821-50"/>
    </source>
</evidence>
<dbReference type="InterPro" id="IPR009006">
    <property type="entry name" value="Ala_racemase/Decarboxylase_C"/>
</dbReference>
<evidence type="ECO:0000256" key="2">
    <source>
        <dbReference type="ARBA" id="ARBA00001933"/>
    </source>
</evidence>
<protein>
    <recommendedName>
        <fullName evidence="5">Alanine racemase</fullName>
        <ecNumber evidence="5">5.1.1.1</ecNumber>
    </recommendedName>
</protein>
<comment type="similarity">
    <text evidence="5">Belongs to the alanine racemase family.</text>
</comment>
<comment type="cofactor">
    <cofactor evidence="2 5 6">
        <name>pyridoxal 5'-phosphate</name>
        <dbReference type="ChEBI" id="CHEBI:597326"/>
    </cofactor>
</comment>
<dbReference type="Gene3D" id="2.40.37.10">
    <property type="entry name" value="Lyase, Ornithine Decarboxylase, Chain A, domain 1"/>
    <property type="match status" value="1"/>
</dbReference>
<dbReference type="PANTHER" id="PTHR30511">
    <property type="entry name" value="ALANINE RACEMASE"/>
    <property type="match status" value="1"/>
</dbReference>
<dbReference type="InterPro" id="IPR001608">
    <property type="entry name" value="Ala_racemase_N"/>
</dbReference>
<dbReference type="PANTHER" id="PTHR30511:SF0">
    <property type="entry name" value="ALANINE RACEMASE, CATABOLIC-RELATED"/>
    <property type="match status" value="1"/>
</dbReference>
<dbReference type="NCBIfam" id="TIGR00492">
    <property type="entry name" value="alr"/>
    <property type="match status" value="1"/>
</dbReference>
<dbReference type="Pfam" id="PF01168">
    <property type="entry name" value="Ala_racemase_N"/>
    <property type="match status" value="1"/>
</dbReference>
<evidence type="ECO:0000256" key="7">
    <source>
        <dbReference type="PIRSR" id="PIRSR600821-52"/>
    </source>
</evidence>
<evidence type="ECO:0000256" key="1">
    <source>
        <dbReference type="ARBA" id="ARBA00000316"/>
    </source>
</evidence>
<dbReference type="EMBL" id="CP022684">
    <property type="protein sequence ID" value="AUM14973.1"/>
    <property type="molecule type" value="Genomic_DNA"/>
</dbReference>
<reference evidence="10" key="1">
    <citation type="submission" date="2017-08" db="EMBL/GenBank/DDBJ databases">
        <title>Direct submision.</title>
        <authorList>
            <person name="Kim S.-J."/>
            <person name="Rhee S.-K."/>
        </authorList>
    </citation>
    <scope>NUCLEOTIDE SEQUENCE [LARGE SCALE GENOMIC DNA]</scope>
    <source>
        <strain evidence="10">GI5</strain>
    </source>
</reference>
<keyword evidence="10" id="KW-1185">Reference proteome</keyword>
<sequence length="365" mass="38994">MLSRGTRAVISLAALQHNLSIVRRVAPASSVLAVVKADAYGHGLVPVARALAVGSDALGVATFEEGMSLKLAGIERPVLLMEGVLSTAQLQQAAQQGFQIVVHQPWQLSMLLEAQLASPLTVWLKVDTGMHRLGIAANGCALFWQQLQSSANVKAVVLMSHLACADEPEHPLNQQQGELFSRLRQSVGATAASFANSAATLNRPDFHYQWVRPGLMLYGATPFAPSSGAVQSMQPVMHLQSRIISRTRVPAGDSVGYGATWRADRDTDVAVVAIGYGDGYPRHLSADAEVLIDGQRCAVLGRVSMDMITVDVTALPDAGPNTQVTLWGPGLPVEEVAVWANTINYELLCQVTGRVERIYVDGANT</sequence>
<comment type="catalytic activity">
    <reaction evidence="1 5">
        <text>L-alanine = D-alanine</text>
        <dbReference type="Rhea" id="RHEA:20249"/>
        <dbReference type="ChEBI" id="CHEBI:57416"/>
        <dbReference type="ChEBI" id="CHEBI:57972"/>
        <dbReference type="EC" id="5.1.1.1"/>
    </reaction>
</comment>
<feature type="active site" description="Proton acceptor; specific for D-alanine" evidence="5">
    <location>
        <position position="36"/>
    </location>
</feature>
<dbReference type="GO" id="GO:0005829">
    <property type="term" value="C:cytosol"/>
    <property type="evidence" value="ECO:0007669"/>
    <property type="project" value="TreeGrafter"/>
</dbReference>
<feature type="binding site" evidence="5 7">
    <location>
        <position position="305"/>
    </location>
    <ligand>
        <name>substrate</name>
    </ligand>
</feature>
<comment type="pathway">
    <text evidence="5">Amino-acid biosynthesis; D-alanine biosynthesis; D-alanine from L-alanine: step 1/1.</text>
</comment>
<dbReference type="SUPFAM" id="SSF51419">
    <property type="entry name" value="PLP-binding barrel"/>
    <property type="match status" value="1"/>
</dbReference>
<evidence type="ECO:0000256" key="5">
    <source>
        <dbReference type="HAMAP-Rule" id="MF_01201"/>
    </source>
</evidence>
<dbReference type="SUPFAM" id="SSF50621">
    <property type="entry name" value="Alanine racemase C-terminal domain-like"/>
    <property type="match status" value="1"/>
</dbReference>
<evidence type="ECO:0000313" key="9">
    <source>
        <dbReference type="EMBL" id="AUM14973.1"/>
    </source>
</evidence>
<dbReference type="Gene3D" id="3.20.20.10">
    <property type="entry name" value="Alanine racemase"/>
    <property type="match status" value="1"/>
</dbReference>
<dbReference type="KEGG" id="kak:Kalk_15080"/>
<dbReference type="GO" id="GO:0030170">
    <property type="term" value="F:pyridoxal phosphate binding"/>
    <property type="evidence" value="ECO:0007669"/>
    <property type="project" value="UniProtKB-UniRule"/>
</dbReference>
<dbReference type="OrthoDB" id="9813814at2"/>
<dbReference type="UniPathway" id="UPA00042">
    <property type="reaction ID" value="UER00497"/>
</dbReference>
<dbReference type="SMART" id="SM01005">
    <property type="entry name" value="Ala_racemase_C"/>
    <property type="match status" value="1"/>
</dbReference>
<evidence type="ECO:0000259" key="8">
    <source>
        <dbReference type="SMART" id="SM01005"/>
    </source>
</evidence>
<evidence type="ECO:0000256" key="3">
    <source>
        <dbReference type="ARBA" id="ARBA00022898"/>
    </source>
</evidence>
<dbReference type="HAMAP" id="MF_01201">
    <property type="entry name" value="Ala_racemase"/>
    <property type="match status" value="1"/>
</dbReference>
<dbReference type="GO" id="GO:0008784">
    <property type="term" value="F:alanine racemase activity"/>
    <property type="evidence" value="ECO:0007669"/>
    <property type="project" value="UniProtKB-UniRule"/>
</dbReference>
<feature type="binding site" evidence="5 7">
    <location>
        <position position="132"/>
    </location>
    <ligand>
        <name>substrate</name>
    </ligand>
</feature>
<dbReference type="InterPro" id="IPR029066">
    <property type="entry name" value="PLP-binding_barrel"/>
</dbReference>
<dbReference type="EC" id="5.1.1.1" evidence="5"/>
<organism evidence="9 10">
    <name type="scientific">Ketobacter alkanivorans</name>
    <dbReference type="NCBI Taxonomy" id="1917421"/>
    <lineage>
        <taxon>Bacteria</taxon>
        <taxon>Pseudomonadati</taxon>
        <taxon>Pseudomonadota</taxon>
        <taxon>Gammaproteobacteria</taxon>
        <taxon>Pseudomonadales</taxon>
        <taxon>Ketobacteraceae</taxon>
        <taxon>Ketobacter</taxon>
    </lineage>
</organism>
<dbReference type="PROSITE" id="PS00395">
    <property type="entry name" value="ALANINE_RACEMASE"/>
    <property type="match status" value="1"/>
</dbReference>
<dbReference type="Proteomes" id="UP000235116">
    <property type="component" value="Chromosome"/>
</dbReference>
<dbReference type="InterPro" id="IPR000821">
    <property type="entry name" value="Ala_racemase"/>
</dbReference>
<comment type="function">
    <text evidence="5">Catalyzes the interconversion of L-alanine and D-alanine. May also act on other amino acids.</text>
</comment>
<gene>
    <name evidence="9" type="primary">alr</name>
    <name evidence="9" type="ORF">Kalk_15080</name>
</gene>
<dbReference type="GO" id="GO:0030632">
    <property type="term" value="P:D-alanine biosynthetic process"/>
    <property type="evidence" value="ECO:0007669"/>
    <property type="project" value="UniProtKB-UniRule"/>
</dbReference>
<dbReference type="CDD" id="cd06827">
    <property type="entry name" value="PLPDE_III_AR_proteobact"/>
    <property type="match status" value="1"/>
</dbReference>
<feature type="active site" description="Proton acceptor; specific for L-alanine" evidence="5">
    <location>
        <position position="257"/>
    </location>
</feature>
<proteinExistence type="inferred from homology"/>
<evidence type="ECO:0000256" key="4">
    <source>
        <dbReference type="ARBA" id="ARBA00023235"/>
    </source>
</evidence>
<dbReference type="AlphaFoldDB" id="A0A2K9LRP5"/>
<evidence type="ECO:0000313" key="10">
    <source>
        <dbReference type="Proteomes" id="UP000235116"/>
    </source>
</evidence>
<name>A0A2K9LRP5_9GAMM</name>
<accession>A0A2K9LRP5</accession>
<keyword evidence="3 5" id="KW-0663">Pyridoxal phosphate</keyword>